<proteinExistence type="predicted"/>
<protein>
    <submittedName>
        <fullName evidence="1">Hypothetical_protein</fullName>
    </submittedName>
</protein>
<dbReference type="Proteomes" id="UP001642409">
    <property type="component" value="Unassembled WGS sequence"/>
</dbReference>
<evidence type="ECO:0000313" key="2">
    <source>
        <dbReference type="Proteomes" id="UP001642409"/>
    </source>
</evidence>
<organism evidence="1 2">
    <name type="scientific">Hexamita inflata</name>
    <dbReference type="NCBI Taxonomy" id="28002"/>
    <lineage>
        <taxon>Eukaryota</taxon>
        <taxon>Metamonada</taxon>
        <taxon>Diplomonadida</taxon>
        <taxon>Hexamitidae</taxon>
        <taxon>Hexamitinae</taxon>
        <taxon>Hexamita</taxon>
    </lineage>
</organism>
<comment type="caution">
    <text evidence="1">The sequence shown here is derived from an EMBL/GenBank/DDBJ whole genome shotgun (WGS) entry which is preliminary data.</text>
</comment>
<dbReference type="EMBL" id="CAXDID020000114">
    <property type="protein sequence ID" value="CAL6030258.1"/>
    <property type="molecule type" value="Genomic_DNA"/>
</dbReference>
<gene>
    <name evidence="1" type="ORF">HINF_LOCUS33135</name>
</gene>
<evidence type="ECO:0000313" key="1">
    <source>
        <dbReference type="EMBL" id="CAL6030258.1"/>
    </source>
</evidence>
<accession>A0ABP1J4Y1</accession>
<name>A0ABP1J4Y1_9EUKA</name>
<reference evidence="1 2" key="1">
    <citation type="submission" date="2024-07" db="EMBL/GenBank/DDBJ databases">
        <authorList>
            <person name="Akdeniz Z."/>
        </authorList>
    </citation>
    <scope>NUCLEOTIDE SEQUENCE [LARGE SCALE GENOMIC DNA]</scope>
</reference>
<keyword evidence="2" id="KW-1185">Reference proteome</keyword>
<sequence length="263" mass="30753">MSVSLTLTSVLCWLHIKFKIIRFISCKKKLYQLLNFVQDRVFVEFAVCRCSFTCILCSTCNSVSYFKVFSGDKSSIHDLLKNNAAIRIFVSVALFLRQFEGLSNLRISKSLFLASFPRQQRFPFQPSYQKAIEQANLYRFQFLGSLKVSLETKPNPSDMSLGAPRQPKQPTTQVQASRGVTWLLHANRAQSFYKKRQIIINNVYFFYINIQINIAQCQQFMQQNNVNRQQLIFILLKIKINKLYKSKQQCNFGTKLKQYIYIQ</sequence>